<dbReference type="EMBL" id="BAABFC010000001">
    <property type="protein sequence ID" value="GAA4492890.1"/>
    <property type="molecule type" value="Genomic_DNA"/>
</dbReference>
<dbReference type="Proteomes" id="UP001501321">
    <property type="component" value="Unassembled WGS sequence"/>
</dbReference>
<dbReference type="InterPro" id="IPR010998">
    <property type="entry name" value="Integrase_recombinase_N"/>
</dbReference>
<evidence type="ECO:0000256" key="3">
    <source>
        <dbReference type="ARBA" id="ARBA00023125"/>
    </source>
</evidence>
<evidence type="ECO:0000259" key="5">
    <source>
        <dbReference type="PROSITE" id="PS51898"/>
    </source>
</evidence>
<comment type="caution">
    <text evidence="6">The sequence shown here is derived from an EMBL/GenBank/DDBJ whole genome shotgun (WGS) entry which is preliminary data.</text>
</comment>
<evidence type="ECO:0000256" key="1">
    <source>
        <dbReference type="ARBA" id="ARBA00004496"/>
    </source>
</evidence>
<dbReference type="PANTHER" id="PTHR30349">
    <property type="entry name" value="PHAGE INTEGRASE-RELATED"/>
    <property type="match status" value="1"/>
</dbReference>
<organism evidence="6 7">
    <name type="scientific">Pseudaeromonas paramecii</name>
    <dbReference type="NCBI Taxonomy" id="2138166"/>
    <lineage>
        <taxon>Bacteria</taxon>
        <taxon>Pseudomonadati</taxon>
        <taxon>Pseudomonadota</taxon>
        <taxon>Gammaproteobacteria</taxon>
        <taxon>Aeromonadales</taxon>
        <taxon>Aeromonadaceae</taxon>
        <taxon>Pseudaeromonas</taxon>
    </lineage>
</organism>
<name>A0ABP8PTG8_9GAMM</name>
<dbReference type="InterPro" id="IPR011010">
    <property type="entry name" value="DNA_brk_join_enz"/>
</dbReference>
<dbReference type="InterPro" id="IPR050090">
    <property type="entry name" value="Tyrosine_recombinase_XerCD"/>
</dbReference>
<evidence type="ECO:0000313" key="6">
    <source>
        <dbReference type="EMBL" id="GAA4492890.1"/>
    </source>
</evidence>
<reference evidence="7" key="1">
    <citation type="journal article" date="2019" name="Int. J. Syst. Evol. Microbiol.">
        <title>The Global Catalogue of Microorganisms (GCM) 10K type strain sequencing project: providing services to taxonomists for standard genome sequencing and annotation.</title>
        <authorList>
            <consortium name="The Broad Institute Genomics Platform"/>
            <consortium name="The Broad Institute Genome Sequencing Center for Infectious Disease"/>
            <person name="Wu L."/>
            <person name="Ma J."/>
        </authorList>
    </citation>
    <scope>NUCLEOTIDE SEQUENCE [LARGE SCALE GENOMIC DNA]</scope>
    <source>
        <strain evidence="7">JCM 32226</strain>
    </source>
</reference>
<keyword evidence="3" id="KW-0238">DNA-binding</keyword>
<keyword evidence="7" id="KW-1185">Reference proteome</keyword>
<dbReference type="InterPro" id="IPR002104">
    <property type="entry name" value="Integrase_catalytic"/>
</dbReference>
<dbReference type="CDD" id="cd00397">
    <property type="entry name" value="DNA_BRE_C"/>
    <property type="match status" value="1"/>
</dbReference>
<dbReference type="RefSeq" id="WP_345009195.1">
    <property type="nucleotide sequence ID" value="NZ_BAABFC010000001.1"/>
</dbReference>
<keyword evidence="2" id="KW-0229">DNA integration</keyword>
<dbReference type="SUPFAM" id="SSF56349">
    <property type="entry name" value="DNA breaking-rejoining enzymes"/>
    <property type="match status" value="1"/>
</dbReference>
<proteinExistence type="predicted"/>
<dbReference type="Pfam" id="PF00589">
    <property type="entry name" value="Phage_integrase"/>
    <property type="match status" value="1"/>
</dbReference>
<keyword evidence="4" id="KW-0233">DNA recombination</keyword>
<protein>
    <submittedName>
        <fullName evidence="6">Site-specific integrase</fullName>
    </submittedName>
</protein>
<sequence length="430" mass="48854">MNNNDISLPPYLPYFESLNLLHEANSFINAHVSHLTATRVDDAALLYELTLDYLCELQSNANNFKTARSEITTFLIWCWDLQGLRLADVTRRHMNQFIQWCHQPPLPLIGNAQRPHFLTDKGLGLRVPNPLWRPFVNRSPKQSQLPAGAQAYQRKASATKNQLAVLSSYYQFLNDEEYCDRNPAALAMRRGRLKENPLHGEQDEAIKALSPLQLSYLLSTLDELAAADPARHERTRFLVILLFSTYARISEISARPGYAPVMSQIRRDKHNETWGFFIPQSKNGKARTVAVSDALLAALTRYRRFLGLPELPSPNEQIPLLVRHKPAQHGRDSQNLNANLGINAIREEVERVYQATAERLMQDGRTQDADELRTMTVHSLRHTGISADLEKGRALHHVMADAGHQDIGITSRYITASRTERYESARHKGL</sequence>
<evidence type="ECO:0000256" key="4">
    <source>
        <dbReference type="ARBA" id="ARBA00023172"/>
    </source>
</evidence>
<dbReference type="PANTHER" id="PTHR30349:SF77">
    <property type="entry name" value="TYROSINE RECOMBINASE XERC"/>
    <property type="match status" value="1"/>
</dbReference>
<dbReference type="Gene3D" id="1.10.443.10">
    <property type="entry name" value="Intergrase catalytic core"/>
    <property type="match status" value="1"/>
</dbReference>
<dbReference type="PROSITE" id="PS51898">
    <property type="entry name" value="TYR_RECOMBINASE"/>
    <property type="match status" value="1"/>
</dbReference>
<feature type="domain" description="Tyr recombinase" evidence="5">
    <location>
        <begin position="204"/>
        <end position="430"/>
    </location>
</feature>
<dbReference type="InterPro" id="IPR013762">
    <property type="entry name" value="Integrase-like_cat_sf"/>
</dbReference>
<comment type="subcellular location">
    <subcellularLocation>
        <location evidence="1">Cytoplasm</location>
    </subcellularLocation>
</comment>
<evidence type="ECO:0000256" key="2">
    <source>
        <dbReference type="ARBA" id="ARBA00022908"/>
    </source>
</evidence>
<accession>A0ABP8PTG8</accession>
<dbReference type="Gene3D" id="1.10.150.130">
    <property type="match status" value="1"/>
</dbReference>
<evidence type="ECO:0000313" key="7">
    <source>
        <dbReference type="Proteomes" id="UP001501321"/>
    </source>
</evidence>
<gene>
    <name evidence="6" type="ORF">GCM10023095_02170</name>
</gene>